<reference evidence="3" key="2">
    <citation type="submission" date="2015-01" db="EMBL/GenBank/DDBJ databases">
        <title>Evolutionary Origins and Diversification of the Mycorrhizal Mutualists.</title>
        <authorList>
            <consortium name="DOE Joint Genome Institute"/>
            <consortium name="Mycorrhizal Genomics Consortium"/>
            <person name="Kohler A."/>
            <person name="Kuo A."/>
            <person name="Nagy L.G."/>
            <person name="Floudas D."/>
            <person name="Copeland A."/>
            <person name="Barry K.W."/>
            <person name="Cichocki N."/>
            <person name="Veneault-Fourrey C."/>
            <person name="LaButti K."/>
            <person name="Lindquist E.A."/>
            <person name="Lipzen A."/>
            <person name="Lundell T."/>
            <person name="Morin E."/>
            <person name="Murat C."/>
            <person name="Riley R."/>
            <person name="Ohm R."/>
            <person name="Sun H."/>
            <person name="Tunlid A."/>
            <person name="Henrissat B."/>
            <person name="Grigoriev I.V."/>
            <person name="Hibbett D.S."/>
            <person name="Martin F."/>
        </authorList>
    </citation>
    <scope>NUCLEOTIDE SEQUENCE [LARGE SCALE GENOMIC DNA]</scope>
    <source>
        <strain evidence="3">Ve08.2h10</strain>
    </source>
</reference>
<dbReference type="AlphaFoldDB" id="A0A0D0D4Z3"/>
<dbReference type="EMBL" id="KN825363">
    <property type="protein sequence ID" value="KIK91662.1"/>
    <property type="molecule type" value="Genomic_DNA"/>
</dbReference>
<dbReference type="InterPro" id="IPR025332">
    <property type="entry name" value="DUF4238"/>
</dbReference>
<evidence type="ECO:0000313" key="3">
    <source>
        <dbReference type="Proteomes" id="UP000054538"/>
    </source>
</evidence>
<dbReference type="Pfam" id="PF14022">
    <property type="entry name" value="DUF4238"/>
    <property type="match status" value="1"/>
</dbReference>
<evidence type="ECO:0008006" key="4">
    <source>
        <dbReference type="Google" id="ProtNLM"/>
    </source>
</evidence>
<sequence>MPARTNDKIKSTPRSRTDQYHHFIPRFILRRFQVGTVRSKAERRREFRKTGIDPEYVLYYDIAPGTLDARPIGKVYGALNLYGDKRNQENVNELEEKLSGLECEAASIIRDLHAALPAGKFCLKRRPLETLRKFLFLMHYRHAIVAPVYFQEDHAENAQARQWIEHFKKSKGLETAVDVWLYMLRFYLDNSHSQLMILAAQIISKYGADTIFNCASKSPIPPEIEHLPVTEYQTLAGAFFMCIWEAADGDEFPLTHDGFGLGEGYVLVNGQFGGRPSLHRIFVLGPRVVLVLRSVALRPENVGDFGVPMLSDLLHIPQSPPETTYAGGTSWLESNTLSDMENYRASKQAEEDLFTFSITKLSRSQTMAVNNVLLRHVASNTSLTFLSKDCMLRTARSFCSGVLNMSEAGKFTKLIKMLSLDLPVSNKAGEVEDGPFKFVDIELFKLLMDISTGAKTFASAYDRAKAILAIVEGKRYTASEFGYEHHMQVTTTYDTFRRDCEVICPDLEEIQMATLLETISANTSASVFKFIVPIMQASGFTWARTANVLDTLQAEVAVVGFLQRLSRSPSGWYKVNTTNKDAASLLSRLFHEGPFDSFVALWLAFARSRSEVFGSNYNKAHTLHRLIFFTGPTTSSFSSYCASCIAVATRGFSLLPATSGDVRPQARLAQKLTQAQWIPVVSMIKDIMTRRGYDFSAGQGDTSRAELRRIADDVIIIGVVGWLAKNRFNMLHGFCRSRDIPLIEVGRSRAS</sequence>
<gene>
    <name evidence="2" type="ORF">PAXRUDRAFT_830650</name>
</gene>
<evidence type="ECO:0000256" key="1">
    <source>
        <dbReference type="SAM" id="Coils"/>
    </source>
</evidence>
<dbReference type="OrthoDB" id="5340163at2759"/>
<keyword evidence="1" id="KW-0175">Coiled coil</keyword>
<dbReference type="STRING" id="930991.A0A0D0D4Z3"/>
<evidence type="ECO:0000313" key="2">
    <source>
        <dbReference type="EMBL" id="KIK91662.1"/>
    </source>
</evidence>
<accession>A0A0D0D4Z3</accession>
<proteinExistence type="predicted"/>
<feature type="coiled-coil region" evidence="1">
    <location>
        <begin position="84"/>
        <end position="111"/>
    </location>
</feature>
<protein>
    <recommendedName>
        <fullName evidence="4">DUF4238 domain-containing protein</fullName>
    </recommendedName>
</protein>
<organism evidence="2 3">
    <name type="scientific">Paxillus rubicundulus Ve08.2h10</name>
    <dbReference type="NCBI Taxonomy" id="930991"/>
    <lineage>
        <taxon>Eukaryota</taxon>
        <taxon>Fungi</taxon>
        <taxon>Dikarya</taxon>
        <taxon>Basidiomycota</taxon>
        <taxon>Agaricomycotina</taxon>
        <taxon>Agaricomycetes</taxon>
        <taxon>Agaricomycetidae</taxon>
        <taxon>Boletales</taxon>
        <taxon>Paxilineae</taxon>
        <taxon>Paxillaceae</taxon>
        <taxon>Paxillus</taxon>
    </lineage>
</organism>
<name>A0A0D0D4Z3_9AGAM</name>
<dbReference type="HOGENOM" id="CLU_025751_0_0_1"/>
<keyword evidence="3" id="KW-1185">Reference proteome</keyword>
<reference evidence="2 3" key="1">
    <citation type="submission" date="2014-04" db="EMBL/GenBank/DDBJ databases">
        <authorList>
            <consortium name="DOE Joint Genome Institute"/>
            <person name="Kuo A."/>
            <person name="Kohler A."/>
            <person name="Jargeat P."/>
            <person name="Nagy L.G."/>
            <person name="Floudas D."/>
            <person name="Copeland A."/>
            <person name="Barry K.W."/>
            <person name="Cichocki N."/>
            <person name="Veneault-Fourrey C."/>
            <person name="LaButti K."/>
            <person name="Lindquist E.A."/>
            <person name="Lipzen A."/>
            <person name="Lundell T."/>
            <person name="Morin E."/>
            <person name="Murat C."/>
            <person name="Sun H."/>
            <person name="Tunlid A."/>
            <person name="Henrissat B."/>
            <person name="Grigoriev I.V."/>
            <person name="Hibbett D.S."/>
            <person name="Martin F."/>
            <person name="Nordberg H.P."/>
            <person name="Cantor M.N."/>
            <person name="Hua S.X."/>
        </authorList>
    </citation>
    <scope>NUCLEOTIDE SEQUENCE [LARGE SCALE GENOMIC DNA]</scope>
    <source>
        <strain evidence="2 3">Ve08.2h10</strain>
    </source>
</reference>
<dbReference type="InParanoid" id="A0A0D0D4Z3"/>
<dbReference type="Proteomes" id="UP000054538">
    <property type="component" value="Unassembled WGS sequence"/>
</dbReference>